<dbReference type="RefSeq" id="WP_128633512.1">
    <property type="nucleotide sequence ID" value="NZ_RRCN01000001.1"/>
</dbReference>
<keyword evidence="5" id="KW-0547">Nucleotide-binding</keyword>
<dbReference type="InterPro" id="IPR003593">
    <property type="entry name" value="AAA+_ATPase"/>
</dbReference>
<dbReference type="GO" id="GO:0006826">
    <property type="term" value="P:iron ion transport"/>
    <property type="evidence" value="ECO:0007669"/>
    <property type="project" value="UniProtKB-KW"/>
</dbReference>
<dbReference type="InterPro" id="IPR027417">
    <property type="entry name" value="P-loop_NTPase"/>
</dbReference>
<evidence type="ECO:0000256" key="2">
    <source>
        <dbReference type="ARBA" id="ARBA00022448"/>
    </source>
</evidence>
<evidence type="ECO:0000256" key="1">
    <source>
        <dbReference type="ARBA" id="ARBA00004202"/>
    </source>
</evidence>
<keyword evidence="6 11" id="KW-0067">ATP-binding</keyword>
<dbReference type="GO" id="GO:0005524">
    <property type="term" value="F:ATP binding"/>
    <property type="evidence" value="ECO:0007669"/>
    <property type="project" value="UniProtKB-KW"/>
</dbReference>
<keyword evidence="2" id="KW-0813">Transport</keyword>
<dbReference type="CDD" id="cd03214">
    <property type="entry name" value="ABC_Iron-Siderophores_B12_Hemin"/>
    <property type="match status" value="1"/>
</dbReference>
<evidence type="ECO:0000256" key="6">
    <source>
        <dbReference type="ARBA" id="ARBA00022840"/>
    </source>
</evidence>
<protein>
    <submittedName>
        <fullName evidence="11">ABC transporter ATP-binding protein</fullName>
    </submittedName>
</protein>
<evidence type="ECO:0000256" key="5">
    <source>
        <dbReference type="ARBA" id="ARBA00022741"/>
    </source>
</evidence>
<proteinExistence type="predicted"/>
<sequence length="278" mass="31334">MSILETKELTISYGTEPVIDNLNLAIPKGKITVLIGSNGCGKSTLLRTIARLLKPRSGTVLLRGEEIAKLPTKEVSRRMAILPQGPSAPEGLTVSQLVRQGRYPHQSWLKQWSREDERMVRLALESTRLLEMAERPVDALSGGQRQRAWIAMTLAQGTETLLLDEPTTYLDMSHQIEVLDLLFELNEQENRTIVMVLHDLNLACRYAHHIVAVHNKTVFAQGRPEDIVTREMVRAVFRMDCEISVDPLFGTPLCIPHGKGRKIHDEKDYRQLASTGRI</sequence>
<evidence type="ECO:0000259" key="10">
    <source>
        <dbReference type="PROSITE" id="PS50893"/>
    </source>
</evidence>
<dbReference type="OrthoDB" id="9787851at2"/>
<accession>A0A3P3U5R7</accession>
<evidence type="ECO:0000256" key="7">
    <source>
        <dbReference type="ARBA" id="ARBA00023004"/>
    </source>
</evidence>
<keyword evidence="4" id="KW-0410">Iron transport</keyword>
<dbReference type="GO" id="GO:0016887">
    <property type="term" value="F:ATP hydrolysis activity"/>
    <property type="evidence" value="ECO:0007669"/>
    <property type="project" value="InterPro"/>
</dbReference>
<keyword evidence="12" id="KW-1185">Reference proteome</keyword>
<dbReference type="AlphaFoldDB" id="A0A3P3U5R7"/>
<dbReference type="EMBL" id="RRCN01000001">
    <property type="protein sequence ID" value="RRJ65712.1"/>
    <property type="molecule type" value="Genomic_DNA"/>
</dbReference>
<reference evidence="11 12" key="1">
    <citation type="submission" date="2018-11" db="EMBL/GenBank/DDBJ databases">
        <title>Genome sequencing of Paenibacillus sp. KCOM 3021 (= ChDC PVNT-B20).</title>
        <authorList>
            <person name="Kook J.-K."/>
            <person name="Park S.-N."/>
            <person name="Lim Y.K."/>
        </authorList>
    </citation>
    <scope>NUCLEOTIDE SEQUENCE [LARGE SCALE GENOMIC DNA]</scope>
    <source>
        <strain evidence="11 12">KCOM 3021</strain>
    </source>
</reference>
<evidence type="ECO:0000256" key="8">
    <source>
        <dbReference type="ARBA" id="ARBA00023065"/>
    </source>
</evidence>
<gene>
    <name evidence="11" type="ORF">EHV15_24405</name>
</gene>
<name>A0A3P3U5R7_9BACL</name>
<dbReference type="PROSITE" id="PS50893">
    <property type="entry name" value="ABC_TRANSPORTER_2"/>
    <property type="match status" value="1"/>
</dbReference>
<dbReference type="PANTHER" id="PTHR42771">
    <property type="entry name" value="IRON(3+)-HYDROXAMATE IMPORT ATP-BINDING PROTEIN FHUC"/>
    <property type="match status" value="1"/>
</dbReference>
<dbReference type="InterPro" id="IPR017871">
    <property type="entry name" value="ABC_transporter-like_CS"/>
</dbReference>
<comment type="caution">
    <text evidence="11">The sequence shown here is derived from an EMBL/GenBank/DDBJ whole genome shotgun (WGS) entry which is preliminary data.</text>
</comment>
<comment type="subcellular location">
    <subcellularLocation>
        <location evidence="1">Cell membrane</location>
        <topology evidence="1">Peripheral membrane protein</topology>
    </subcellularLocation>
</comment>
<evidence type="ECO:0000313" key="11">
    <source>
        <dbReference type="EMBL" id="RRJ65712.1"/>
    </source>
</evidence>
<dbReference type="Gene3D" id="3.40.50.300">
    <property type="entry name" value="P-loop containing nucleotide triphosphate hydrolases"/>
    <property type="match status" value="1"/>
</dbReference>
<dbReference type="PROSITE" id="PS00211">
    <property type="entry name" value="ABC_TRANSPORTER_1"/>
    <property type="match status" value="1"/>
</dbReference>
<dbReference type="SUPFAM" id="SSF52540">
    <property type="entry name" value="P-loop containing nucleoside triphosphate hydrolases"/>
    <property type="match status" value="1"/>
</dbReference>
<dbReference type="SMART" id="SM00382">
    <property type="entry name" value="AAA"/>
    <property type="match status" value="1"/>
</dbReference>
<dbReference type="InterPro" id="IPR051535">
    <property type="entry name" value="Siderophore_ABC-ATPase"/>
</dbReference>
<evidence type="ECO:0000256" key="4">
    <source>
        <dbReference type="ARBA" id="ARBA00022496"/>
    </source>
</evidence>
<evidence type="ECO:0000256" key="9">
    <source>
        <dbReference type="ARBA" id="ARBA00023136"/>
    </source>
</evidence>
<dbReference type="FunFam" id="3.40.50.300:FF:000134">
    <property type="entry name" value="Iron-enterobactin ABC transporter ATP-binding protein"/>
    <property type="match status" value="1"/>
</dbReference>
<dbReference type="GO" id="GO:0005886">
    <property type="term" value="C:plasma membrane"/>
    <property type="evidence" value="ECO:0007669"/>
    <property type="project" value="UniProtKB-SubCell"/>
</dbReference>
<dbReference type="Pfam" id="PF00005">
    <property type="entry name" value="ABC_tran"/>
    <property type="match status" value="1"/>
</dbReference>
<keyword evidence="7" id="KW-0408">Iron</keyword>
<organism evidence="11 12">
    <name type="scientific">Paenibacillus oralis</name>
    <dbReference type="NCBI Taxonomy" id="2490856"/>
    <lineage>
        <taxon>Bacteria</taxon>
        <taxon>Bacillati</taxon>
        <taxon>Bacillota</taxon>
        <taxon>Bacilli</taxon>
        <taxon>Bacillales</taxon>
        <taxon>Paenibacillaceae</taxon>
        <taxon>Paenibacillus</taxon>
    </lineage>
</organism>
<dbReference type="InterPro" id="IPR003439">
    <property type="entry name" value="ABC_transporter-like_ATP-bd"/>
</dbReference>
<feature type="domain" description="ABC transporter" evidence="10">
    <location>
        <begin position="4"/>
        <end position="240"/>
    </location>
</feature>
<dbReference type="Proteomes" id="UP000267017">
    <property type="component" value="Unassembled WGS sequence"/>
</dbReference>
<evidence type="ECO:0000313" key="12">
    <source>
        <dbReference type="Proteomes" id="UP000267017"/>
    </source>
</evidence>
<keyword evidence="3" id="KW-1003">Cell membrane</keyword>
<keyword evidence="8" id="KW-0406">Ion transport</keyword>
<evidence type="ECO:0000256" key="3">
    <source>
        <dbReference type="ARBA" id="ARBA00022475"/>
    </source>
</evidence>
<dbReference type="PANTHER" id="PTHR42771:SF2">
    <property type="entry name" value="IRON(3+)-HYDROXAMATE IMPORT ATP-BINDING PROTEIN FHUC"/>
    <property type="match status" value="1"/>
</dbReference>
<keyword evidence="9" id="KW-0472">Membrane</keyword>